<organism evidence="2">
    <name type="scientific">Anopheles triannulatus</name>
    <dbReference type="NCBI Taxonomy" id="58253"/>
    <lineage>
        <taxon>Eukaryota</taxon>
        <taxon>Metazoa</taxon>
        <taxon>Ecdysozoa</taxon>
        <taxon>Arthropoda</taxon>
        <taxon>Hexapoda</taxon>
        <taxon>Insecta</taxon>
        <taxon>Pterygota</taxon>
        <taxon>Neoptera</taxon>
        <taxon>Endopterygota</taxon>
        <taxon>Diptera</taxon>
        <taxon>Nematocera</taxon>
        <taxon>Culicoidea</taxon>
        <taxon>Culicidae</taxon>
        <taxon>Anophelinae</taxon>
        <taxon>Anopheles</taxon>
    </lineage>
</organism>
<name>A0A2M4B283_9DIPT</name>
<accession>A0A2M4B283</accession>
<proteinExistence type="predicted"/>
<keyword evidence="1" id="KW-0732">Signal</keyword>
<evidence type="ECO:0000256" key="1">
    <source>
        <dbReference type="SAM" id="SignalP"/>
    </source>
</evidence>
<evidence type="ECO:0000313" key="2">
    <source>
        <dbReference type="EMBL" id="MBW47149.1"/>
    </source>
</evidence>
<reference evidence="2" key="1">
    <citation type="submission" date="2018-01" db="EMBL/GenBank/DDBJ databases">
        <title>An insight into the sialome of Amazonian anophelines.</title>
        <authorList>
            <person name="Ribeiro J.M."/>
            <person name="Scarpassa V."/>
            <person name="Calvo E."/>
        </authorList>
    </citation>
    <scope>NUCLEOTIDE SEQUENCE</scope>
    <source>
        <tissue evidence="2">Salivary glands</tissue>
    </source>
</reference>
<dbReference type="AlphaFoldDB" id="A0A2M4B283"/>
<sequence>MVLVRTGRHAVARHAATLAVMLAVLAVPKLATAQCGCRLRLRLPLAPALTITDAGGMVRRVVVMMVMVASRRMRLQCARCRRLSLIATGLHQREVIRIVRCTARVPGGRQLVDVVRATELVAEEVRKLTRFRYHSRREAAHAVPYIATDVHQALAHVAQHFARLQKALTATAGHRSREMLLQVRGQCLTSTSMVLTGTTSTSTSTAGCIVLCRMMQMTCIRFLLSSHRRQLLLHLVLLLLLL</sequence>
<protein>
    <submittedName>
        <fullName evidence="2">Putative secreted protein</fullName>
    </submittedName>
</protein>
<dbReference type="EMBL" id="GGFK01013828">
    <property type="protein sequence ID" value="MBW47149.1"/>
    <property type="molecule type" value="Transcribed_RNA"/>
</dbReference>
<feature type="signal peptide" evidence="1">
    <location>
        <begin position="1"/>
        <end position="33"/>
    </location>
</feature>
<feature type="chain" id="PRO_5014934634" evidence="1">
    <location>
        <begin position="34"/>
        <end position="242"/>
    </location>
</feature>